<feature type="domain" description="SnoaL-like" evidence="1">
    <location>
        <begin position="1"/>
        <end position="91"/>
    </location>
</feature>
<accession>A0A6J4PJR1</accession>
<dbReference type="EMBL" id="CADCUW010000293">
    <property type="protein sequence ID" value="CAA9417892.1"/>
    <property type="molecule type" value="Genomic_DNA"/>
</dbReference>
<gene>
    <name evidence="2" type="ORF">AVDCRST_MAG01-01-2047</name>
</gene>
<organism evidence="2">
    <name type="scientific">uncultured Rubrobacteraceae bacterium</name>
    <dbReference type="NCBI Taxonomy" id="349277"/>
    <lineage>
        <taxon>Bacteria</taxon>
        <taxon>Bacillati</taxon>
        <taxon>Actinomycetota</taxon>
        <taxon>Rubrobacteria</taxon>
        <taxon>Rubrobacterales</taxon>
        <taxon>Rubrobacteraceae</taxon>
        <taxon>environmental samples</taxon>
    </lineage>
</organism>
<evidence type="ECO:0000313" key="2">
    <source>
        <dbReference type="EMBL" id="CAA9417892.1"/>
    </source>
</evidence>
<protein>
    <recommendedName>
        <fullName evidence="1">SnoaL-like domain-containing protein</fullName>
    </recommendedName>
</protein>
<dbReference type="InterPro" id="IPR037401">
    <property type="entry name" value="SnoaL-like"/>
</dbReference>
<evidence type="ECO:0000259" key="1">
    <source>
        <dbReference type="Pfam" id="PF12680"/>
    </source>
</evidence>
<dbReference type="SUPFAM" id="SSF54427">
    <property type="entry name" value="NTF2-like"/>
    <property type="match status" value="1"/>
</dbReference>
<dbReference type="InterPro" id="IPR032710">
    <property type="entry name" value="NTF2-like_dom_sf"/>
</dbReference>
<dbReference type="Gene3D" id="3.10.450.50">
    <property type="match status" value="1"/>
</dbReference>
<proteinExistence type="predicted"/>
<sequence length="97" mass="10693">RMIEATNAEDNEAFLAAFAEDAVVDDFGRRFEGKAEIAAWNARENIGTHNRIEVTGARPDGDGVLLTIRVRGDGYNGDGTFAIRSRDDTIHRMVIRG</sequence>
<reference evidence="2" key="1">
    <citation type="submission" date="2020-02" db="EMBL/GenBank/DDBJ databases">
        <authorList>
            <person name="Meier V. D."/>
        </authorList>
    </citation>
    <scope>NUCLEOTIDE SEQUENCE</scope>
    <source>
        <strain evidence="2">AVDCRST_MAG01</strain>
    </source>
</reference>
<name>A0A6J4PJR1_9ACTN</name>
<feature type="non-terminal residue" evidence="2">
    <location>
        <position position="1"/>
    </location>
</feature>
<dbReference type="AlphaFoldDB" id="A0A6J4PJR1"/>
<dbReference type="Pfam" id="PF12680">
    <property type="entry name" value="SnoaL_2"/>
    <property type="match status" value="1"/>
</dbReference>